<dbReference type="PANTHER" id="PTHR31569:SF4">
    <property type="entry name" value="SWIM-TYPE DOMAIN-CONTAINING PROTEIN"/>
    <property type="match status" value="1"/>
</dbReference>
<dbReference type="InParanoid" id="A0A7M7IVS7"/>
<dbReference type="InterPro" id="IPR048324">
    <property type="entry name" value="ZSWIM1-3_RNaseH-like"/>
</dbReference>
<dbReference type="RefSeq" id="XP_016843397.1">
    <property type="nucleotide sequence ID" value="XM_016987908.3"/>
</dbReference>
<organism evidence="3 4">
    <name type="scientific">Nasonia vitripennis</name>
    <name type="common">Parasitic wasp</name>
    <dbReference type="NCBI Taxonomy" id="7425"/>
    <lineage>
        <taxon>Eukaryota</taxon>
        <taxon>Metazoa</taxon>
        <taxon>Ecdysozoa</taxon>
        <taxon>Arthropoda</taxon>
        <taxon>Hexapoda</taxon>
        <taxon>Insecta</taxon>
        <taxon>Pterygota</taxon>
        <taxon>Neoptera</taxon>
        <taxon>Endopterygota</taxon>
        <taxon>Hymenoptera</taxon>
        <taxon>Apocrita</taxon>
        <taxon>Proctotrupomorpha</taxon>
        <taxon>Chalcidoidea</taxon>
        <taxon>Pteromalidae</taxon>
        <taxon>Pteromalinae</taxon>
        <taxon>Nasonia</taxon>
    </lineage>
</organism>
<dbReference type="KEGG" id="nvi:107981663"/>
<dbReference type="PANTHER" id="PTHR31569">
    <property type="entry name" value="SWIM-TYPE DOMAIN-CONTAINING PROTEIN"/>
    <property type="match status" value="1"/>
</dbReference>
<evidence type="ECO:0000259" key="2">
    <source>
        <dbReference type="Pfam" id="PF21599"/>
    </source>
</evidence>
<dbReference type="EnsemblMetazoa" id="XM_016987908">
    <property type="protein sequence ID" value="XP_016843397"/>
    <property type="gene ID" value="LOC107981663"/>
</dbReference>
<name>A0A7M7IVS7_NASVI</name>
<reference evidence="3" key="1">
    <citation type="submission" date="2021-01" db="UniProtKB">
        <authorList>
            <consortium name="EnsemblMetazoa"/>
        </authorList>
    </citation>
    <scope>IDENTIFICATION</scope>
</reference>
<protein>
    <submittedName>
        <fullName evidence="3">Uncharacterized protein</fullName>
    </submittedName>
</protein>
<dbReference type="Proteomes" id="UP000002358">
    <property type="component" value="Unassembled WGS sequence"/>
</dbReference>
<evidence type="ECO:0000313" key="4">
    <source>
        <dbReference type="Proteomes" id="UP000002358"/>
    </source>
</evidence>
<keyword evidence="4" id="KW-1185">Reference proteome</keyword>
<feature type="domain" description="ZSWIM3 N-terminal" evidence="2">
    <location>
        <begin position="7"/>
        <end position="108"/>
    </location>
</feature>
<evidence type="ECO:0000259" key="1">
    <source>
        <dbReference type="Pfam" id="PF21056"/>
    </source>
</evidence>
<dbReference type="InterPro" id="IPR052579">
    <property type="entry name" value="Zinc_finger_SWIM"/>
</dbReference>
<proteinExistence type="predicted"/>
<dbReference type="Pfam" id="PF21056">
    <property type="entry name" value="ZSWIM1-3_RNaseH-like"/>
    <property type="match status" value="1"/>
</dbReference>
<sequence length="317" mass="37538">MERIRRLEEFENHEEFENSLELYEYRRKQTFVISDAHKLKKTDVNENQACIYKNVKFVCIYGKQRHTIGENNVRETSTIKNDCESFIYLRLSRDEQRLKILDLNLQHTNHELSEYVHSSLARNRKLNDKERVELLDHLLSLGTPIPKIQDEFKKVKNVELIPKDIYNYQRKFKNESDDTLFTAVSILKKIYNAEVDVYCELDDNNKQIFKGLYFSTLQMRNAFNSWPEVIFIDTMYNLLKRKLITLLLCVQDSMGFTRIIGVALLANLLNILKFVKKRNPKASANVNCFMTDKDLTKRRAIVDVFPGVKYTFVSFMF</sequence>
<dbReference type="GeneID" id="107981663"/>
<feature type="domain" description="ZSWIM1/3 RNaseH-like" evidence="1">
    <location>
        <begin position="201"/>
        <end position="309"/>
    </location>
</feature>
<dbReference type="Pfam" id="PF21599">
    <property type="entry name" value="ZSWIM3_N"/>
    <property type="match status" value="1"/>
</dbReference>
<accession>A0A7M7IVS7</accession>
<evidence type="ECO:0000313" key="3">
    <source>
        <dbReference type="EnsemblMetazoa" id="XP_016843397"/>
    </source>
</evidence>
<dbReference type="OrthoDB" id="7694209at2759"/>
<dbReference type="AlphaFoldDB" id="A0A7M7IVS7"/>
<dbReference type="InterPro" id="IPR048325">
    <property type="entry name" value="ZSWIM3_N"/>
</dbReference>